<keyword evidence="13" id="KW-0333">Golgi apparatus</keyword>
<comment type="subcellular location">
    <subcellularLocation>
        <location evidence="2">Cytoplasmic vesicle membrane</location>
        <topology evidence="2">Single-pass type I membrane protein</topology>
    </subcellularLocation>
    <subcellularLocation>
        <location evidence="3">Golgi apparatus membrane</location>
    </subcellularLocation>
    <subcellularLocation>
        <location evidence="1">Mitochondrion membrane</location>
        <topology evidence="1">Single-pass membrane protein</topology>
    </subcellularLocation>
    <subcellularLocation>
        <location evidence="4">Preautophagosomal structure membrane</location>
        <topology evidence="4">Single-pass type I membrane protein</topology>
    </subcellularLocation>
</comment>
<feature type="chain" id="PRO_5025605998" description="Autophagy-related protein 27" evidence="19">
    <location>
        <begin position="23"/>
        <end position="218"/>
    </location>
</feature>
<feature type="signal peptide" evidence="19">
    <location>
        <begin position="1"/>
        <end position="22"/>
    </location>
</feature>
<dbReference type="PROSITE" id="PS51914">
    <property type="entry name" value="MRH"/>
    <property type="match status" value="1"/>
</dbReference>
<comment type="similarity">
    <text evidence="5">Belongs to the ATG27 family.</text>
</comment>
<evidence type="ECO:0000256" key="16">
    <source>
        <dbReference type="ARBA" id="ARBA00023157"/>
    </source>
</evidence>
<evidence type="ECO:0000259" key="20">
    <source>
        <dbReference type="PROSITE" id="PS51914"/>
    </source>
</evidence>
<dbReference type="SUPFAM" id="SSF50911">
    <property type="entry name" value="Mannose 6-phosphate receptor domain"/>
    <property type="match status" value="1"/>
</dbReference>
<feature type="domain" description="MRH" evidence="20">
    <location>
        <begin position="13"/>
        <end position="147"/>
    </location>
</feature>
<evidence type="ECO:0000256" key="5">
    <source>
        <dbReference type="ARBA" id="ARBA00005363"/>
    </source>
</evidence>
<evidence type="ECO:0000256" key="15">
    <source>
        <dbReference type="ARBA" id="ARBA00023136"/>
    </source>
</evidence>
<keyword evidence="7" id="KW-0813">Transport</keyword>
<keyword evidence="10" id="KW-0653">Protein transport</keyword>
<evidence type="ECO:0000313" key="21">
    <source>
        <dbReference type="EMBL" id="NDV36510.1"/>
    </source>
</evidence>
<dbReference type="GO" id="GO:0010008">
    <property type="term" value="C:endosome membrane"/>
    <property type="evidence" value="ECO:0007669"/>
    <property type="project" value="UniProtKB-SubCell"/>
</dbReference>
<evidence type="ECO:0000256" key="6">
    <source>
        <dbReference type="ARBA" id="ARBA00013776"/>
    </source>
</evidence>
<keyword evidence="15 18" id="KW-0472">Membrane</keyword>
<evidence type="ECO:0000256" key="12">
    <source>
        <dbReference type="ARBA" id="ARBA00023006"/>
    </source>
</evidence>
<protein>
    <recommendedName>
        <fullName evidence="6">Autophagy-related protein 27</fullName>
    </recommendedName>
</protein>
<organism evidence="21">
    <name type="scientific">Arcella intermedia</name>
    <dbReference type="NCBI Taxonomy" id="1963864"/>
    <lineage>
        <taxon>Eukaryota</taxon>
        <taxon>Amoebozoa</taxon>
        <taxon>Tubulinea</taxon>
        <taxon>Elardia</taxon>
        <taxon>Arcellinida</taxon>
        <taxon>Sphaerothecina</taxon>
        <taxon>Arcellidae</taxon>
        <taxon>Arcella</taxon>
    </lineage>
</organism>
<keyword evidence="9 19" id="KW-0732">Signal</keyword>
<reference evidence="21" key="1">
    <citation type="journal article" date="2020" name="J. Eukaryot. Microbiol.">
        <title>De novo Sequencing, Assembly and Annotation of the Transcriptome for the Free-Living Testate Amoeba Arcella intermedia.</title>
        <authorList>
            <person name="Ribeiro G.M."/>
            <person name="Porfirio-Sousa A.L."/>
            <person name="Maurer-Alcala X.X."/>
            <person name="Katz L.A."/>
            <person name="Lahr D.J.G."/>
        </authorList>
    </citation>
    <scope>NUCLEOTIDE SEQUENCE</scope>
</reference>
<sequence length="218" mass="23306">MVVLVSLVFISVKGCMVPASGGKVYDLTSLASKKISKADASNEWLYTVSPCQNTVDCDTSCPQAGYCQFNQRFQNTIFCIGTFASAVEKDGGQGVSLTYSDIKDGRQGVVEITCDPTATEPANLVAISPSDKMGYKLTFSSAAACPVAAQSGLSGGSIFLIIFFVCIFIFLIGGVVYNHFVVHAEGAQLFNHLNYVKVGLGYSQDGVMFLVDKVRNRS</sequence>
<name>A0A6B2LI72_9EUKA</name>
<keyword evidence="11 18" id="KW-1133">Transmembrane helix</keyword>
<evidence type="ECO:0000256" key="4">
    <source>
        <dbReference type="ARBA" id="ARBA00004472"/>
    </source>
</evidence>
<keyword evidence="16" id="KW-1015">Disulfide bond</keyword>
<evidence type="ECO:0000256" key="19">
    <source>
        <dbReference type="SAM" id="SignalP"/>
    </source>
</evidence>
<evidence type="ECO:0000256" key="1">
    <source>
        <dbReference type="ARBA" id="ARBA00004304"/>
    </source>
</evidence>
<evidence type="ECO:0000256" key="2">
    <source>
        <dbReference type="ARBA" id="ARBA00004358"/>
    </source>
</evidence>
<keyword evidence="12" id="KW-0072">Autophagy</keyword>
<evidence type="ECO:0000256" key="11">
    <source>
        <dbReference type="ARBA" id="ARBA00022989"/>
    </source>
</evidence>
<evidence type="ECO:0000256" key="13">
    <source>
        <dbReference type="ARBA" id="ARBA00023034"/>
    </source>
</evidence>
<dbReference type="EMBL" id="GIBP01007541">
    <property type="protein sequence ID" value="NDV36510.1"/>
    <property type="molecule type" value="Transcribed_RNA"/>
</dbReference>
<evidence type="ECO:0000256" key="10">
    <source>
        <dbReference type="ARBA" id="ARBA00022927"/>
    </source>
</evidence>
<proteinExistence type="inferred from homology"/>
<dbReference type="GO" id="GO:0005802">
    <property type="term" value="C:trans-Golgi network"/>
    <property type="evidence" value="ECO:0007669"/>
    <property type="project" value="TreeGrafter"/>
</dbReference>
<dbReference type="InterPro" id="IPR044865">
    <property type="entry name" value="MRH_dom"/>
</dbReference>
<dbReference type="Pfam" id="PF09451">
    <property type="entry name" value="ATG27"/>
    <property type="match status" value="1"/>
</dbReference>
<evidence type="ECO:0000256" key="8">
    <source>
        <dbReference type="ARBA" id="ARBA00022692"/>
    </source>
</evidence>
<dbReference type="PANTHER" id="PTHR15071:SF0">
    <property type="entry name" value="MANNOSE 6-PHOSPHATE RECEPTOR-LIKE PROTEIN 1"/>
    <property type="match status" value="1"/>
</dbReference>
<dbReference type="AlphaFoldDB" id="A0A6B2LI72"/>
<evidence type="ECO:0000256" key="18">
    <source>
        <dbReference type="SAM" id="Phobius"/>
    </source>
</evidence>
<evidence type="ECO:0000256" key="17">
    <source>
        <dbReference type="ARBA" id="ARBA00023329"/>
    </source>
</evidence>
<dbReference type="InterPro" id="IPR009011">
    <property type="entry name" value="Man6P_isomerase_rcpt-bd_dom_sf"/>
</dbReference>
<dbReference type="GO" id="GO:0000139">
    <property type="term" value="C:Golgi membrane"/>
    <property type="evidence" value="ECO:0007669"/>
    <property type="project" value="UniProtKB-SubCell"/>
</dbReference>
<keyword evidence="14" id="KW-0496">Mitochondrion</keyword>
<feature type="transmembrane region" description="Helical" evidence="18">
    <location>
        <begin position="158"/>
        <end position="180"/>
    </location>
</feature>
<dbReference type="PANTHER" id="PTHR15071">
    <property type="entry name" value="MANNOSE-6-PHOSPHATE RECEPTOR FAMILY MEMBER"/>
    <property type="match status" value="1"/>
</dbReference>
<evidence type="ECO:0000256" key="7">
    <source>
        <dbReference type="ARBA" id="ARBA00022448"/>
    </source>
</evidence>
<evidence type="ECO:0000256" key="9">
    <source>
        <dbReference type="ARBA" id="ARBA00022729"/>
    </source>
</evidence>
<dbReference type="InterPro" id="IPR018939">
    <property type="entry name" value="Autophagy-rel_prot_27"/>
</dbReference>
<evidence type="ECO:0000256" key="14">
    <source>
        <dbReference type="ARBA" id="ARBA00023128"/>
    </source>
</evidence>
<accession>A0A6B2LI72</accession>
<evidence type="ECO:0000256" key="3">
    <source>
        <dbReference type="ARBA" id="ARBA00004394"/>
    </source>
</evidence>
<keyword evidence="8 18" id="KW-0812">Transmembrane</keyword>
<keyword evidence="17" id="KW-0968">Cytoplasmic vesicle</keyword>
<dbReference type="Gene3D" id="2.70.130.10">
    <property type="entry name" value="Mannose-6-phosphate receptor binding domain"/>
    <property type="match status" value="1"/>
</dbReference>